<dbReference type="PANTHER" id="PTHR43110:SF1">
    <property type="entry name" value="THIOL PEROXIDASE"/>
    <property type="match status" value="1"/>
</dbReference>
<dbReference type="PANTHER" id="PTHR43110">
    <property type="entry name" value="THIOL PEROXIDASE"/>
    <property type="match status" value="1"/>
</dbReference>
<dbReference type="EMBL" id="CP034073">
    <property type="protein sequence ID" value="AZG35497.1"/>
    <property type="molecule type" value="Genomic_DNA"/>
</dbReference>
<keyword evidence="6" id="KW-0732">Signal</keyword>
<keyword evidence="3 9" id="KW-0560">Oxidoreductase</keyword>
<dbReference type="RefSeq" id="WP_124013967.1">
    <property type="nucleotide sequence ID" value="NZ_CP034073.1"/>
</dbReference>
<dbReference type="InterPro" id="IPR018219">
    <property type="entry name" value="Tpx_CS"/>
</dbReference>
<dbReference type="InterPro" id="IPR013766">
    <property type="entry name" value="Thioredoxin_domain"/>
</dbReference>
<evidence type="ECO:0000256" key="5">
    <source>
        <dbReference type="ARBA" id="ARBA00023284"/>
    </source>
</evidence>
<dbReference type="Pfam" id="PF08534">
    <property type="entry name" value="Redoxin"/>
    <property type="match status" value="1"/>
</dbReference>
<dbReference type="AlphaFoldDB" id="A0A3N4DM34"/>
<keyword evidence="4" id="KW-1015">Disulfide bond</keyword>
<keyword evidence="10" id="KW-1185">Reference proteome</keyword>
<dbReference type="PROSITE" id="PS51352">
    <property type="entry name" value="THIOREDOXIN_2"/>
    <property type="match status" value="1"/>
</dbReference>
<dbReference type="KEGG" id="spsr:EGC80_11660"/>
<keyword evidence="2" id="KW-0049">Antioxidant</keyword>
<feature type="signal peptide" evidence="6">
    <location>
        <begin position="1"/>
        <end position="24"/>
    </location>
</feature>
<keyword evidence="1 9" id="KW-0575">Peroxidase</keyword>
<evidence type="ECO:0000313" key="10">
    <source>
        <dbReference type="Proteomes" id="UP000273778"/>
    </source>
</evidence>
<dbReference type="Proteomes" id="UP000278855">
    <property type="component" value="Unassembled WGS sequence"/>
</dbReference>
<evidence type="ECO:0000256" key="2">
    <source>
        <dbReference type="ARBA" id="ARBA00022862"/>
    </source>
</evidence>
<dbReference type="PROSITE" id="PS01265">
    <property type="entry name" value="TPX"/>
    <property type="match status" value="1"/>
</dbReference>
<accession>A0A3N4DM34</accession>
<dbReference type="SUPFAM" id="SSF52833">
    <property type="entry name" value="Thioredoxin-like"/>
    <property type="match status" value="1"/>
</dbReference>
<dbReference type="InterPro" id="IPR050455">
    <property type="entry name" value="Tpx_Peroxidase_subfamily"/>
</dbReference>
<reference evidence="9" key="3">
    <citation type="submission" date="2018-11" db="EMBL/GenBank/DDBJ databases">
        <authorList>
            <person name="Hwang Y.J."/>
            <person name="Hwang C.Y."/>
        </authorList>
    </citation>
    <scope>NUCLEOTIDE SEQUENCE</scope>
    <source>
        <strain evidence="9">R106</strain>
    </source>
</reference>
<dbReference type="InterPro" id="IPR036249">
    <property type="entry name" value="Thioredoxin-like_sf"/>
</dbReference>
<dbReference type="InterPro" id="IPR002065">
    <property type="entry name" value="TPX"/>
</dbReference>
<gene>
    <name evidence="9" type="ORF">EGC77_19185</name>
    <name evidence="8" type="ORF">EGC80_11660</name>
</gene>
<evidence type="ECO:0000256" key="3">
    <source>
        <dbReference type="ARBA" id="ARBA00023002"/>
    </source>
</evidence>
<dbReference type="InterPro" id="IPR013740">
    <property type="entry name" value="Redoxin"/>
</dbReference>
<evidence type="ECO:0000259" key="7">
    <source>
        <dbReference type="PROSITE" id="PS51352"/>
    </source>
</evidence>
<evidence type="ECO:0000313" key="11">
    <source>
        <dbReference type="Proteomes" id="UP000278855"/>
    </source>
</evidence>
<evidence type="ECO:0000313" key="8">
    <source>
        <dbReference type="EMBL" id="AZG35497.1"/>
    </source>
</evidence>
<proteinExistence type="predicted"/>
<name>A0A3N4DM34_9GAMM</name>
<dbReference type="EMBL" id="RKKB01000019">
    <property type="protein sequence ID" value="RPA23221.1"/>
    <property type="molecule type" value="Genomic_DNA"/>
</dbReference>
<feature type="domain" description="Thioredoxin" evidence="7">
    <location>
        <begin position="44"/>
        <end position="194"/>
    </location>
</feature>
<dbReference type="EC" id="1.11.1.-" evidence="9"/>
<evidence type="ECO:0000256" key="1">
    <source>
        <dbReference type="ARBA" id="ARBA00022559"/>
    </source>
</evidence>
<dbReference type="Proteomes" id="UP000273778">
    <property type="component" value="Chromosome"/>
</dbReference>
<dbReference type="Gene3D" id="3.40.30.10">
    <property type="entry name" value="Glutaredoxin"/>
    <property type="match status" value="1"/>
</dbReference>
<reference evidence="11" key="2">
    <citation type="submission" date="2018-11" db="EMBL/GenBank/DDBJ databases">
        <title>Shewanella sp. R106.</title>
        <authorList>
            <person name="Hwang Y.J."/>
            <person name="Hwang C.Y."/>
        </authorList>
    </citation>
    <scope>NUCLEOTIDE SEQUENCE [LARGE SCALE GENOMIC DNA]</scope>
    <source>
        <strain evidence="11">R106</strain>
    </source>
</reference>
<dbReference type="CDD" id="cd03014">
    <property type="entry name" value="PRX_Atyp2cys"/>
    <property type="match status" value="1"/>
</dbReference>
<protein>
    <submittedName>
        <fullName evidence="9">Thiol peroxidase</fullName>
        <ecNumber evidence="9">1.11.1.-</ecNumber>
    </submittedName>
</protein>
<feature type="chain" id="PRO_5018097990" evidence="6">
    <location>
        <begin position="25"/>
        <end position="197"/>
    </location>
</feature>
<evidence type="ECO:0000313" key="9">
    <source>
        <dbReference type="EMBL" id="RPA23221.1"/>
    </source>
</evidence>
<reference evidence="8 10" key="1">
    <citation type="submission" date="2018-11" db="EMBL/GenBank/DDBJ databases">
        <title>Shewanella sp. M2.</title>
        <authorList>
            <person name="Hwang Y.J."/>
            <person name="Hwang C.Y."/>
        </authorList>
    </citation>
    <scope>NUCLEOTIDE SEQUENCE [LARGE SCALE GENOMIC DNA]</scope>
    <source>
        <strain evidence="8 10">M2</strain>
    </source>
</reference>
<organism evidence="9 11">
    <name type="scientific">Shewanella psychromarinicola</name>
    <dbReference type="NCBI Taxonomy" id="2487742"/>
    <lineage>
        <taxon>Bacteria</taxon>
        <taxon>Pseudomonadati</taxon>
        <taxon>Pseudomonadota</taxon>
        <taxon>Gammaproteobacteria</taxon>
        <taxon>Alteromonadales</taxon>
        <taxon>Shewanellaceae</taxon>
        <taxon>Shewanella</taxon>
    </lineage>
</organism>
<dbReference type="NCBIfam" id="NF001808">
    <property type="entry name" value="PRK00522.1"/>
    <property type="match status" value="1"/>
</dbReference>
<keyword evidence="5" id="KW-0676">Redox-active center</keyword>
<dbReference type="OrthoDB" id="9781543at2"/>
<sequence>MKLFSTFAAITLLSSSVISTHSFAGEKTMITMGGNPVALEGKMPSINMAAPSFTVVDEKFNPVSLSDFKGKTVLISAVPSLDTGVCALQTKRFNKAFTKFDAEVVMLTISEDLPFAQKRFCQTENIDKIKVLSDSVWRDFGEKYGLLIKDRGLLARSIFIIDAQGMLKYQELVNEVSDHPNYDAALAALTEISSAAK</sequence>
<evidence type="ECO:0000256" key="4">
    <source>
        <dbReference type="ARBA" id="ARBA00023157"/>
    </source>
</evidence>
<dbReference type="GO" id="GO:0008379">
    <property type="term" value="F:thioredoxin peroxidase activity"/>
    <property type="evidence" value="ECO:0007669"/>
    <property type="project" value="InterPro"/>
</dbReference>
<evidence type="ECO:0000256" key="6">
    <source>
        <dbReference type="SAM" id="SignalP"/>
    </source>
</evidence>